<organism evidence="2">
    <name type="scientific">uncultured microorganism</name>
    <dbReference type="NCBI Taxonomy" id="358574"/>
    <lineage>
        <taxon>unclassified sequences</taxon>
        <taxon>environmental samples</taxon>
    </lineage>
</organism>
<proteinExistence type="predicted"/>
<dbReference type="AlphaFoldDB" id="I3PGA1"/>
<accession>I3PGA1</accession>
<protein>
    <submittedName>
        <fullName evidence="2">Polymerase (DNA directed) beta-like protein</fullName>
    </submittedName>
</protein>
<dbReference type="EMBL" id="JN571491">
    <property type="protein sequence ID" value="AEW47916.1"/>
    <property type="molecule type" value="Genomic_DNA"/>
</dbReference>
<feature type="compositionally biased region" description="Polar residues" evidence="1">
    <location>
        <begin position="655"/>
        <end position="669"/>
    </location>
</feature>
<reference evidence="2" key="1">
    <citation type="journal article" date="2012" name="J. Agric. Food Chem.">
        <title>Novel xylanase from a holstein cattle rumen metagenomic library and its application in xylooligosaccharide and ferulic Acid production from wheat straw.</title>
        <authorList>
            <person name="Cheng F."/>
            <person name="Sheng J."/>
            <person name="Dong R."/>
            <person name="Meng Y."/>
            <person name="Gan L."/>
            <person name="Shen L."/>
        </authorList>
    </citation>
    <scope>NUCLEOTIDE SEQUENCE</scope>
</reference>
<evidence type="ECO:0000313" key="2">
    <source>
        <dbReference type="EMBL" id="AEW47916.1"/>
    </source>
</evidence>
<evidence type="ECO:0000256" key="1">
    <source>
        <dbReference type="SAM" id="MobiDB-lite"/>
    </source>
</evidence>
<feature type="region of interest" description="Disordered" evidence="1">
    <location>
        <begin position="640"/>
        <end position="669"/>
    </location>
</feature>
<sequence>MPEYHVVHAFAFMVFVGNPFRFEETVHFPVVFDEEILRAAAHIDVRNFLAGGFQPMRQDFGVCIALLQDGRIAENVPVVGVVCNAVSAALGLHGRNLMDDERRGQGADLAEPVRIGEAGVQGTETAHGQAGDAGILRAFCQIERLADIVDQFFAYQRLIGGAGGFPVQIEGVFRGRHDNGEVILLRQAFRNPVAGLSGVAVQQEQGGHRAGMRLVLFPRNSFRDIVRNEHFKSGCTTKGIGEVFNLQSCHGKTSLLFQNAFRSGSGGFQDRFEGGLGFPVRGDEQGKAGFPAETGQPAVRIGDAPESDGFDINAFRLQLLHHGEPGTVGFCQSGGMRRVVAVAMDIQLGHLQLQPQGGIGPCRGFAGGHIQVLQHVVPLHTHGIHQAFGLKRFQHIDDRVPLYGIKSVVVVVTKGLSGCGAFTGGAESGRQEILPGAHEPGTAGPVQAGSVLPGLNGFIYHVPGVDDAGEAGIYMAHDIQNIVFQPGKHDFFGSKRRAEVIFPLFLEEPDRRLVMPGQGVVAHGDSMVPREGKQRVNPGEVHGGMARIALRERVFQIQDAERLHLVVCGDGAEVAADDFRQLRIRDQAAAERGADAEIWFIGLAKGWGLQCAVHTVCTSKDCPVRGNSCTYKYSKETRSAARARAKKQARGMQRMQTEPSKNNDSGRMY</sequence>
<name>I3PGA1_9ZZZZ</name>